<keyword evidence="4" id="KW-1185">Reference proteome</keyword>
<dbReference type="Pfam" id="PF12146">
    <property type="entry name" value="Hydrolase_4"/>
    <property type="match status" value="1"/>
</dbReference>
<dbReference type="PANTHER" id="PTHR34853">
    <property type="match status" value="1"/>
</dbReference>
<reference evidence="3" key="1">
    <citation type="submission" date="2023-06" db="EMBL/GenBank/DDBJ databases">
        <title>Conoideocrella luteorostrata (Hypocreales: Clavicipitaceae), a potential biocontrol fungus for elongate hemlock scale in United States Christmas tree production areas.</title>
        <authorList>
            <person name="Barrett H."/>
            <person name="Lovett B."/>
            <person name="Macias A.M."/>
            <person name="Stajich J.E."/>
            <person name="Kasson M.T."/>
        </authorList>
    </citation>
    <scope>NUCLEOTIDE SEQUENCE</scope>
    <source>
        <strain evidence="3">ARSEF 14590</strain>
    </source>
</reference>
<keyword evidence="1" id="KW-0732">Signal</keyword>
<sequence>MRLQAELCIFTILRTAAALQGSNFNVTAEFANAHGCNQECQMTLNKTNIVDLDTFGHDFDFEFYTTASNFTNSKPGDLLKIRAAEPKALQVKAGTTIYRFQYTSQDLDDSPVPANGFIAFPFAPTNLRANSSAYPLVAYAHGTSGIYRGCAPSNGATLYDYDSWQLLVQRGYAVVATDYVGLGNNHTAHKYCSFPAQAKDTFYSVAAARKAFSIFSEEWMAVGHSEGGGAVWKLAESDLVKSDKSYLGTVSLAPAVKIADMLLNHTDFILASGYLTLVAKALQRVMPSYGLTILGDTLRKRMVIADTAQPCLVAQGAISVGLSKDQILSSSGFQNDLPLLQKWQNDMAPASGGHNTKPILVVQGLNDTAVVPAVTRQSWEQSCSDKNEVILSEYAALDHSPVIVGAAAEWLAWVDARFKGEPTSGKCMKLERKPLDPNFVVAPPEKPT</sequence>
<dbReference type="PIRSF" id="PIRSF029171">
    <property type="entry name" value="Esterase_LipA"/>
    <property type="match status" value="1"/>
</dbReference>
<dbReference type="AlphaFoldDB" id="A0AAJ0CYE0"/>
<evidence type="ECO:0000313" key="4">
    <source>
        <dbReference type="Proteomes" id="UP001251528"/>
    </source>
</evidence>
<dbReference type="Proteomes" id="UP001251528">
    <property type="component" value="Unassembled WGS sequence"/>
</dbReference>
<dbReference type="PANTHER" id="PTHR34853:SF1">
    <property type="entry name" value="LIPASE 5"/>
    <property type="match status" value="1"/>
</dbReference>
<proteinExistence type="inferred from homology"/>
<name>A0AAJ0CYE0_9HYPO</name>
<comment type="similarity">
    <text evidence="1">Belongs to the AB hydrolase superfamily. Lipase family.</text>
</comment>
<dbReference type="InterPro" id="IPR029058">
    <property type="entry name" value="AB_hydrolase_fold"/>
</dbReference>
<feature type="chain" id="PRO_5042319239" description="Serine aminopeptidase S33 domain-containing protein" evidence="1">
    <location>
        <begin position="19"/>
        <end position="448"/>
    </location>
</feature>
<evidence type="ECO:0000256" key="1">
    <source>
        <dbReference type="PIRNR" id="PIRNR029171"/>
    </source>
</evidence>
<dbReference type="Gene3D" id="3.40.50.1820">
    <property type="entry name" value="alpha/beta hydrolase"/>
    <property type="match status" value="2"/>
</dbReference>
<evidence type="ECO:0000259" key="2">
    <source>
        <dbReference type="Pfam" id="PF12146"/>
    </source>
</evidence>
<dbReference type="GO" id="GO:0016042">
    <property type="term" value="P:lipid catabolic process"/>
    <property type="evidence" value="ECO:0007669"/>
    <property type="project" value="UniProtKB-UniRule"/>
</dbReference>
<dbReference type="GO" id="GO:0004806">
    <property type="term" value="F:triacylglycerol lipase activity"/>
    <property type="evidence" value="ECO:0007669"/>
    <property type="project" value="UniProtKB-UniRule"/>
</dbReference>
<dbReference type="InterPro" id="IPR005152">
    <property type="entry name" value="Lipase_secreted"/>
</dbReference>
<dbReference type="EMBL" id="JASWJB010000007">
    <property type="protein sequence ID" value="KAK2616348.1"/>
    <property type="molecule type" value="Genomic_DNA"/>
</dbReference>
<feature type="signal peptide" evidence="1">
    <location>
        <begin position="1"/>
        <end position="18"/>
    </location>
</feature>
<feature type="domain" description="Serine aminopeptidase S33" evidence="2">
    <location>
        <begin position="165"/>
        <end position="388"/>
    </location>
</feature>
<dbReference type="SUPFAM" id="SSF53474">
    <property type="entry name" value="alpha/beta-Hydrolases"/>
    <property type="match status" value="1"/>
</dbReference>
<protein>
    <recommendedName>
        <fullName evidence="2">Serine aminopeptidase S33 domain-containing protein</fullName>
    </recommendedName>
</protein>
<comment type="caution">
    <text evidence="3">The sequence shown here is derived from an EMBL/GenBank/DDBJ whole genome shotgun (WGS) entry which is preliminary data.</text>
</comment>
<evidence type="ECO:0000313" key="3">
    <source>
        <dbReference type="EMBL" id="KAK2616348.1"/>
    </source>
</evidence>
<accession>A0AAJ0CYE0</accession>
<gene>
    <name evidence="3" type="ORF">QQS21_000782</name>
</gene>
<organism evidence="3 4">
    <name type="scientific">Conoideocrella luteorostrata</name>
    <dbReference type="NCBI Taxonomy" id="1105319"/>
    <lineage>
        <taxon>Eukaryota</taxon>
        <taxon>Fungi</taxon>
        <taxon>Dikarya</taxon>
        <taxon>Ascomycota</taxon>
        <taxon>Pezizomycotina</taxon>
        <taxon>Sordariomycetes</taxon>
        <taxon>Hypocreomycetidae</taxon>
        <taxon>Hypocreales</taxon>
        <taxon>Clavicipitaceae</taxon>
        <taxon>Conoideocrella</taxon>
    </lineage>
</organism>
<dbReference type="InterPro" id="IPR022742">
    <property type="entry name" value="Hydrolase_4"/>
</dbReference>